<accession>A0A1I2IS95</accession>
<dbReference type="EMBL" id="FOMX01000077">
    <property type="protein sequence ID" value="SFF44518.1"/>
    <property type="molecule type" value="Genomic_DNA"/>
</dbReference>
<sequence>MTLTWTPATRRKLHGARNHLPDDPETDDPETAPPYVAWEILATSWSIRTKEETQIGNRVLRPTAFRAEREPLRSRLAAVLEELERDDPPEDLDVIKELLRAFVLERTRTDNRRESLQTWRVGRGSGLVDLWAGTKGLAFCLDVLTSPGQFTALDTDDDSGGILFDLVEPIEGDTWELYTGADTVTDPFWWALRAWVSGLSEDAFARQLAEARPLLARLRDRSPGVRARVAFALSRDPSIAEELKADLMREEVEGTGDAVVWLYPSLRDAKSVLEFIDAIFGTEPPWPALWLSFDVVEAYGAEAAELLRRTVGHRPADFEVDDRAALAFLEQQGR</sequence>
<organism evidence="2 3">
    <name type="scientific">Nannocystis exedens</name>
    <dbReference type="NCBI Taxonomy" id="54"/>
    <lineage>
        <taxon>Bacteria</taxon>
        <taxon>Pseudomonadati</taxon>
        <taxon>Myxococcota</taxon>
        <taxon>Polyangia</taxon>
        <taxon>Nannocystales</taxon>
        <taxon>Nannocystaceae</taxon>
        <taxon>Nannocystis</taxon>
    </lineage>
</organism>
<feature type="region of interest" description="Disordered" evidence="1">
    <location>
        <begin position="1"/>
        <end position="32"/>
    </location>
</feature>
<name>A0A1I2IS95_9BACT</name>
<keyword evidence="3" id="KW-1185">Reference proteome</keyword>
<evidence type="ECO:0000313" key="3">
    <source>
        <dbReference type="Proteomes" id="UP000199400"/>
    </source>
</evidence>
<dbReference type="AlphaFoldDB" id="A0A1I2IS95"/>
<reference evidence="3" key="1">
    <citation type="submission" date="2016-10" db="EMBL/GenBank/DDBJ databases">
        <authorList>
            <person name="Varghese N."/>
            <person name="Submissions S."/>
        </authorList>
    </citation>
    <scope>NUCLEOTIDE SEQUENCE [LARGE SCALE GENOMIC DNA]</scope>
    <source>
        <strain evidence="3">ATCC 25963</strain>
    </source>
</reference>
<proteinExistence type="predicted"/>
<dbReference type="Proteomes" id="UP000199400">
    <property type="component" value="Unassembled WGS sequence"/>
</dbReference>
<gene>
    <name evidence="2" type="ORF">SAMN02745121_08900</name>
</gene>
<evidence type="ECO:0000256" key="1">
    <source>
        <dbReference type="SAM" id="MobiDB-lite"/>
    </source>
</evidence>
<dbReference type="RefSeq" id="WP_143141533.1">
    <property type="nucleotide sequence ID" value="NZ_FOMX01000077.1"/>
</dbReference>
<protein>
    <submittedName>
        <fullName evidence="2">Uncharacterized protein</fullName>
    </submittedName>
</protein>
<evidence type="ECO:0000313" key="2">
    <source>
        <dbReference type="EMBL" id="SFF44518.1"/>
    </source>
</evidence>